<dbReference type="InterPro" id="IPR016162">
    <property type="entry name" value="Ald_DH_N"/>
</dbReference>
<dbReference type="Gene3D" id="3.40.605.10">
    <property type="entry name" value="Aldehyde Dehydrogenase, Chain A, domain 1"/>
    <property type="match status" value="1"/>
</dbReference>
<evidence type="ECO:0000313" key="3">
    <source>
        <dbReference type="EMBL" id="KIW40025.1"/>
    </source>
</evidence>
<keyword evidence="4" id="KW-1185">Reference proteome</keyword>
<proteinExistence type="predicted"/>
<feature type="compositionally biased region" description="Polar residues" evidence="1">
    <location>
        <begin position="247"/>
        <end position="265"/>
    </location>
</feature>
<dbReference type="SUPFAM" id="SSF53720">
    <property type="entry name" value="ALDH-like"/>
    <property type="match status" value="1"/>
</dbReference>
<dbReference type="GO" id="GO:0016620">
    <property type="term" value="F:oxidoreductase activity, acting on the aldehyde or oxo group of donors, NAD or NADP as acceptor"/>
    <property type="evidence" value="ECO:0007669"/>
    <property type="project" value="InterPro"/>
</dbReference>
<evidence type="ECO:0000313" key="4">
    <source>
        <dbReference type="Proteomes" id="UP000053342"/>
    </source>
</evidence>
<evidence type="ECO:0000256" key="1">
    <source>
        <dbReference type="SAM" id="MobiDB-lite"/>
    </source>
</evidence>
<feature type="region of interest" description="Disordered" evidence="1">
    <location>
        <begin position="247"/>
        <end position="270"/>
    </location>
</feature>
<dbReference type="HOGENOM" id="CLU_023881_1_0_1"/>
<protein>
    <recommendedName>
        <fullName evidence="2">Aldehyde dehydrogenase domain-containing protein</fullName>
    </recommendedName>
</protein>
<dbReference type="AlphaFoldDB" id="A0A0D2DC89"/>
<dbReference type="VEuPathDB" id="FungiDB:PV06_08580"/>
<dbReference type="PANTHER" id="PTHR43111">
    <property type="entry name" value="ALDEHYDE DEHYDROGENASE B-RELATED"/>
    <property type="match status" value="1"/>
</dbReference>
<accession>A0A0D2DC89</accession>
<dbReference type="Proteomes" id="UP000053342">
    <property type="component" value="Unassembled WGS sequence"/>
</dbReference>
<dbReference type="Pfam" id="PF00171">
    <property type="entry name" value="Aldedh"/>
    <property type="match status" value="1"/>
</dbReference>
<dbReference type="InterPro" id="IPR016163">
    <property type="entry name" value="Ald_DH_C"/>
</dbReference>
<dbReference type="InterPro" id="IPR015590">
    <property type="entry name" value="Aldehyde_DH_dom"/>
</dbReference>
<dbReference type="EMBL" id="KN847339">
    <property type="protein sequence ID" value="KIW40025.1"/>
    <property type="molecule type" value="Genomic_DNA"/>
</dbReference>
<dbReference type="RefSeq" id="XP_016260241.1">
    <property type="nucleotide sequence ID" value="XM_016409933.1"/>
</dbReference>
<dbReference type="STRING" id="215243.A0A0D2DC89"/>
<organism evidence="3 4">
    <name type="scientific">Exophiala oligosperma</name>
    <dbReference type="NCBI Taxonomy" id="215243"/>
    <lineage>
        <taxon>Eukaryota</taxon>
        <taxon>Fungi</taxon>
        <taxon>Dikarya</taxon>
        <taxon>Ascomycota</taxon>
        <taxon>Pezizomycotina</taxon>
        <taxon>Eurotiomycetes</taxon>
        <taxon>Chaetothyriomycetidae</taxon>
        <taxon>Chaetothyriales</taxon>
        <taxon>Herpotrichiellaceae</taxon>
        <taxon>Exophiala</taxon>
    </lineage>
</organism>
<feature type="domain" description="Aldehyde dehydrogenase" evidence="2">
    <location>
        <begin position="184"/>
        <end position="356"/>
    </location>
</feature>
<dbReference type="OrthoDB" id="5596991at2759"/>
<dbReference type="PANTHER" id="PTHR43111:SF1">
    <property type="entry name" value="ALDEHYDE DEHYDROGENASE B-RELATED"/>
    <property type="match status" value="1"/>
</dbReference>
<evidence type="ECO:0000259" key="2">
    <source>
        <dbReference type="Pfam" id="PF00171"/>
    </source>
</evidence>
<dbReference type="Gene3D" id="3.40.309.10">
    <property type="entry name" value="Aldehyde Dehydrogenase, Chain A, domain 2"/>
    <property type="match status" value="1"/>
</dbReference>
<feature type="region of interest" description="Disordered" evidence="1">
    <location>
        <begin position="379"/>
        <end position="400"/>
    </location>
</feature>
<reference evidence="3 4" key="1">
    <citation type="submission" date="2015-01" db="EMBL/GenBank/DDBJ databases">
        <title>The Genome Sequence of Exophiala oligosperma CBS72588.</title>
        <authorList>
            <consortium name="The Broad Institute Genomics Platform"/>
            <person name="Cuomo C."/>
            <person name="de Hoog S."/>
            <person name="Gorbushina A."/>
            <person name="Stielow B."/>
            <person name="Teixiera M."/>
            <person name="Abouelleil A."/>
            <person name="Chapman S.B."/>
            <person name="Priest M."/>
            <person name="Young S.K."/>
            <person name="Wortman J."/>
            <person name="Nusbaum C."/>
            <person name="Birren B."/>
        </authorList>
    </citation>
    <scope>NUCLEOTIDE SEQUENCE [LARGE SCALE GENOMIC DNA]</scope>
    <source>
        <strain evidence="3 4">CBS 72588</strain>
    </source>
</reference>
<sequence length="400" mass="43258">MAEVSSFSRLEIACLEGRLQSVRFRQKSFHSLYNIIQTQSSNIKDAIAADTGHTEAEVTLEYALAISELRSHYDELNLEEDIKQQHSLENLKATTTNTGIVYLIPSKQNLFYSVISALTASLAAGNCVVVELPTTLTQVSGLLRKMLPSALDSDVFAISSTRPPQDFLSKCQVVSQAEEDDDTLSSSAKVVAIVDRSANVSEAASIIGTSRVSFNGRAAYAPDLVLVNEFVADDFLFHLVQAVTTPLSKPSNSTINHQQRSSPKAQSDGVGQIMKELESSEGVRVVMSGASGNIVEVKDRQKAPLGRRIEGRVILVCRITSLDDAIDLCNGLKTPLQASYVFAAPTEANYLSRYTDARISCTNHIPAELLGNRSICTSTSDDSAESISTLSDYSVPVPTT</sequence>
<dbReference type="GeneID" id="27360654"/>
<gene>
    <name evidence="3" type="ORF">PV06_08580</name>
</gene>
<name>A0A0D2DC89_9EURO</name>
<dbReference type="InterPro" id="IPR016161">
    <property type="entry name" value="Ald_DH/histidinol_DH"/>
</dbReference>